<reference evidence="2" key="1">
    <citation type="journal article" date="2020" name="Mol. Plant Microbe Interact.">
        <title>Genome Sequence of the Biocontrol Agent Coniothyrium minitans strain Conio (IMI 134523).</title>
        <authorList>
            <person name="Patel D."/>
            <person name="Shittu T.A."/>
            <person name="Baroncelli R."/>
            <person name="Muthumeenakshi S."/>
            <person name="Osborne T.H."/>
            <person name="Janganan T.K."/>
            <person name="Sreenivasaprasad S."/>
        </authorList>
    </citation>
    <scope>NUCLEOTIDE SEQUENCE</scope>
    <source>
        <strain evidence="2">Conio</strain>
    </source>
</reference>
<proteinExistence type="predicted"/>
<accession>A0A9P6KRT0</accession>
<sequence length="271" mass="29432">MDQQVTTVEAGDEREEGQFAAEWQGRGPAWGALQRRASVHGRRTSTWRTGRRTASRNCPNAPGGEERRHRASTGGAGFVDHRLTVGMAARPAQDMGEMSGRDAAPAPSLASSSLLPPQCADPQATARTPLRLGAPHSLSNTQHTPHPQQHSSTLDRPTQHLLRNPAEPDPAKRLLCIHPGFARPSLHLHARPDSEMSVHTFTPTAHTHTRCSTPCTPRLPCSRSDHGGCLSAVFPTPFPSTLAHRANASAACMKQQRQPHMRLFTLEPSEP</sequence>
<organism evidence="2 3">
    <name type="scientific">Paraphaeosphaeria minitans</name>
    <dbReference type="NCBI Taxonomy" id="565426"/>
    <lineage>
        <taxon>Eukaryota</taxon>
        <taxon>Fungi</taxon>
        <taxon>Dikarya</taxon>
        <taxon>Ascomycota</taxon>
        <taxon>Pezizomycotina</taxon>
        <taxon>Dothideomycetes</taxon>
        <taxon>Pleosporomycetidae</taxon>
        <taxon>Pleosporales</taxon>
        <taxon>Massarineae</taxon>
        <taxon>Didymosphaeriaceae</taxon>
        <taxon>Paraphaeosphaeria</taxon>
    </lineage>
</organism>
<evidence type="ECO:0000256" key="1">
    <source>
        <dbReference type="SAM" id="MobiDB-lite"/>
    </source>
</evidence>
<feature type="region of interest" description="Disordered" evidence="1">
    <location>
        <begin position="94"/>
        <end position="167"/>
    </location>
</feature>
<feature type="compositionally biased region" description="Low complexity" evidence="1">
    <location>
        <begin position="103"/>
        <end position="117"/>
    </location>
</feature>
<keyword evidence="3" id="KW-1185">Reference proteome</keyword>
<comment type="caution">
    <text evidence="2">The sequence shown here is derived from an EMBL/GenBank/DDBJ whole genome shotgun (WGS) entry which is preliminary data.</text>
</comment>
<feature type="compositionally biased region" description="Polar residues" evidence="1">
    <location>
        <begin position="137"/>
        <end position="156"/>
    </location>
</feature>
<dbReference type="EMBL" id="WJXW01000004">
    <property type="protein sequence ID" value="KAF9736552.1"/>
    <property type="molecule type" value="Genomic_DNA"/>
</dbReference>
<feature type="region of interest" description="Disordered" evidence="1">
    <location>
        <begin position="23"/>
        <end position="73"/>
    </location>
</feature>
<feature type="compositionally biased region" description="Basic residues" evidence="1">
    <location>
        <begin position="37"/>
        <end position="54"/>
    </location>
</feature>
<dbReference type="Proteomes" id="UP000756921">
    <property type="component" value="Unassembled WGS sequence"/>
</dbReference>
<name>A0A9P6KRT0_9PLEO</name>
<gene>
    <name evidence="2" type="ORF">PMIN01_04331</name>
</gene>
<evidence type="ECO:0000313" key="2">
    <source>
        <dbReference type="EMBL" id="KAF9736552.1"/>
    </source>
</evidence>
<protein>
    <submittedName>
        <fullName evidence="2">Uncharacterized protein</fullName>
    </submittedName>
</protein>
<evidence type="ECO:0000313" key="3">
    <source>
        <dbReference type="Proteomes" id="UP000756921"/>
    </source>
</evidence>
<dbReference type="AlphaFoldDB" id="A0A9P6KRT0"/>